<dbReference type="AlphaFoldDB" id="A0A1M4W9W1"/>
<dbReference type="EMBL" id="FQUC01000002">
    <property type="protein sequence ID" value="SHE77999.1"/>
    <property type="molecule type" value="Genomic_DNA"/>
</dbReference>
<evidence type="ECO:0000313" key="2">
    <source>
        <dbReference type="EMBL" id="SHE77999.1"/>
    </source>
</evidence>
<dbReference type="STRING" id="1346286.SAMN05444362_102170"/>
<dbReference type="PROSITE" id="PS51257">
    <property type="entry name" value="PROKAR_LIPOPROTEIN"/>
    <property type="match status" value="1"/>
</dbReference>
<name>A0A1M4W9W1_9BACT</name>
<sequence>MDTLKKIFYLILTVLSITSCTRDYDAPLIPEPSYDGKVNLTIAELKKKYANTVSGTPTLIDVDYVIKGYVTANDKSGNIFKQLYIQDGSAAINIGIDQNSIYTSLNVGQEVFINLHGFSIVNYGGELQIGYDGTNANRIAWDIFDAQTFLNGWPDESKATPKTVNMNSLTPDMVNMLVRLDNVYFVNGGKNNFAANDATTNEAIKNGNGNTLDVRTSSYANFAANLLPSGSGSIIGILGRFNSSWQLLVRSTDDLINFGGELPGTLDPETPAAEVVFNETFGDGYYPSGNRPKIADFTDFDMKSPVVYTDATGNADVRSISGDNGVHVWFPANNNSQLKISGINTSGKSNLVLSYQVAANLYDAGSSGNLNAITVKCNGTSLSVPSTPVSNANGDNSKFYTFRFENIVATENLTLEFATTAEANAIGLRLDNIKIEVKSDNIVLEASNK</sequence>
<dbReference type="OrthoDB" id="1492759at2"/>
<organism evidence="2 3">
    <name type="scientific">Dysgonomonas macrotermitis</name>
    <dbReference type="NCBI Taxonomy" id="1346286"/>
    <lineage>
        <taxon>Bacteria</taxon>
        <taxon>Pseudomonadati</taxon>
        <taxon>Bacteroidota</taxon>
        <taxon>Bacteroidia</taxon>
        <taxon>Bacteroidales</taxon>
        <taxon>Dysgonomonadaceae</taxon>
        <taxon>Dysgonomonas</taxon>
    </lineage>
</organism>
<dbReference type="InterPro" id="IPR043744">
    <property type="entry name" value="DUF5689"/>
</dbReference>
<accession>A0A1M4W9W1</accession>
<keyword evidence="3" id="KW-1185">Reference proteome</keyword>
<proteinExistence type="predicted"/>
<dbReference type="Proteomes" id="UP000184480">
    <property type="component" value="Unassembled WGS sequence"/>
</dbReference>
<feature type="domain" description="DUF5689" evidence="1">
    <location>
        <begin position="39"/>
        <end position="254"/>
    </location>
</feature>
<evidence type="ECO:0000313" key="3">
    <source>
        <dbReference type="Proteomes" id="UP000184480"/>
    </source>
</evidence>
<evidence type="ECO:0000259" key="1">
    <source>
        <dbReference type="Pfam" id="PF18942"/>
    </source>
</evidence>
<reference evidence="3" key="1">
    <citation type="submission" date="2016-11" db="EMBL/GenBank/DDBJ databases">
        <authorList>
            <person name="Varghese N."/>
            <person name="Submissions S."/>
        </authorList>
    </citation>
    <scope>NUCLEOTIDE SEQUENCE [LARGE SCALE GENOMIC DNA]</scope>
    <source>
        <strain evidence="3">DSM 27370</strain>
    </source>
</reference>
<dbReference type="RefSeq" id="WP_062176560.1">
    <property type="nucleotide sequence ID" value="NZ_BBXL01000002.1"/>
</dbReference>
<dbReference type="Pfam" id="PF18942">
    <property type="entry name" value="DUF5689"/>
    <property type="match status" value="1"/>
</dbReference>
<gene>
    <name evidence="2" type="ORF">SAMN05444362_102170</name>
</gene>
<protein>
    <recommendedName>
        <fullName evidence="1">DUF5689 domain-containing protein</fullName>
    </recommendedName>
</protein>